<dbReference type="EMBL" id="JAMZDY010000001">
    <property type="protein sequence ID" value="MCP2371478.1"/>
    <property type="molecule type" value="Genomic_DNA"/>
</dbReference>
<name>A0A9X2H2P3_9MICO</name>
<dbReference type="Gene3D" id="3.40.50.300">
    <property type="entry name" value="P-loop containing nucleotide triphosphate hydrolases"/>
    <property type="match status" value="1"/>
</dbReference>
<evidence type="ECO:0000256" key="1">
    <source>
        <dbReference type="SAM" id="MobiDB-lite"/>
    </source>
</evidence>
<dbReference type="RefSeq" id="WP_156999687.1">
    <property type="nucleotide sequence ID" value="NZ_BAAANU010000017.1"/>
</dbReference>
<keyword evidence="2" id="KW-0418">Kinase</keyword>
<dbReference type="OrthoDB" id="572586at2"/>
<organism evidence="2 3">
    <name type="scientific">Agromyces terreus</name>
    <dbReference type="NCBI Taxonomy" id="424795"/>
    <lineage>
        <taxon>Bacteria</taxon>
        <taxon>Bacillati</taxon>
        <taxon>Actinomycetota</taxon>
        <taxon>Actinomycetes</taxon>
        <taxon>Micrococcales</taxon>
        <taxon>Microbacteriaceae</taxon>
        <taxon>Agromyces</taxon>
    </lineage>
</organism>
<dbReference type="EC" id="2.7.1.48" evidence="2"/>
<dbReference type="InterPro" id="IPR027417">
    <property type="entry name" value="P-loop_NTPase"/>
</dbReference>
<accession>A0A9X2H2P3</accession>
<dbReference type="GO" id="GO:0004849">
    <property type="term" value="F:uridine kinase activity"/>
    <property type="evidence" value="ECO:0007669"/>
    <property type="project" value="UniProtKB-EC"/>
</dbReference>
<keyword evidence="2" id="KW-0808">Transferase</keyword>
<sequence>MELVTTPRVSFLRELADEILRQYGLGRMIVAIDGPVRSGKTVFGDDLAAVLRERGHRVFRASMEDFHRSREAQDVYGPDTAERYFRYAFDESALRRVLVEPFRMGGSTAFVTAVFDPARDAWIEPKWVTGPADAILVIDGRFVLRPRLAQLWDVRIALEGEPVDAADRLAYDERDPRAEASVVVDDRDPSNPRFVRAERADQARS</sequence>
<comment type="caution">
    <text evidence="2">The sequence shown here is derived from an EMBL/GenBank/DDBJ whole genome shotgun (WGS) entry which is preliminary data.</text>
</comment>
<proteinExistence type="predicted"/>
<reference evidence="2" key="1">
    <citation type="submission" date="2022-06" db="EMBL/GenBank/DDBJ databases">
        <title>Sequencing the genomes of 1000 actinobacteria strains.</title>
        <authorList>
            <person name="Klenk H.-P."/>
        </authorList>
    </citation>
    <scope>NUCLEOTIDE SEQUENCE</scope>
    <source>
        <strain evidence="2">DSM 22016</strain>
    </source>
</reference>
<dbReference type="AlphaFoldDB" id="A0A9X2H2P3"/>
<evidence type="ECO:0000313" key="3">
    <source>
        <dbReference type="Proteomes" id="UP001139722"/>
    </source>
</evidence>
<feature type="region of interest" description="Disordered" evidence="1">
    <location>
        <begin position="176"/>
        <end position="205"/>
    </location>
</feature>
<gene>
    <name evidence="2" type="ORF">BJ978_002154</name>
</gene>
<keyword evidence="3" id="KW-1185">Reference proteome</keyword>
<evidence type="ECO:0000313" key="2">
    <source>
        <dbReference type="EMBL" id="MCP2371478.1"/>
    </source>
</evidence>
<dbReference type="Proteomes" id="UP001139722">
    <property type="component" value="Unassembled WGS sequence"/>
</dbReference>
<dbReference type="SUPFAM" id="SSF52540">
    <property type="entry name" value="P-loop containing nucleoside triphosphate hydrolases"/>
    <property type="match status" value="1"/>
</dbReference>
<protein>
    <submittedName>
        <fullName evidence="2">Uridine kinase</fullName>
        <ecNumber evidence="2">2.7.1.48</ecNumber>
    </submittedName>
</protein>